<protein>
    <recommendedName>
        <fullName evidence="1">DUF7343 domain-containing protein</fullName>
    </recommendedName>
</protein>
<dbReference type="InterPro" id="IPR055767">
    <property type="entry name" value="DUF7343"/>
</dbReference>
<organism evidence="2 3">
    <name type="scientific">candidate division MSBL1 archaeon SCGC-AAA259I07</name>
    <dbReference type="NCBI Taxonomy" id="1698266"/>
    <lineage>
        <taxon>Archaea</taxon>
        <taxon>Methanobacteriati</taxon>
        <taxon>Methanobacteriota</taxon>
        <taxon>candidate division MSBL1</taxon>
    </lineage>
</organism>
<evidence type="ECO:0000313" key="3">
    <source>
        <dbReference type="Proteomes" id="UP000070155"/>
    </source>
</evidence>
<dbReference type="InterPro" id="IPR036390">
    <property type="entry name" value="WH_DNA-bd_sf"/>
</dbReference>
<proteinExistence type="predicted"/>
<dbReference type="Proteomes" id="UP000070155">
    <property type="component" value="Unassembled WGS sequence"/>
</dbReference>
<comment type="caution">
    <text evidence="2">The sequence shown here is derived from an EMBL/GenBank/DDBJ whole genome shotgun (WGS) entry which is preliminary data.</text>
</comment>
<dbReference type="Pfam" id="PF24034">
    <property type="entry name" value="DUF7343"/>
    <property type="match status" value="1"/>
</dbReference>
<accession>A0A133UKZ8</accession>
<dbReference type="Gene3D" id="1.10.10.10">
    <property type="entry name" value="Winged helix-like DNA-binding domain superfamily/Winged helix DNA-binding domain"/>
    <property type="match status" value="1"/>
</dbReference>
<keyword evidence="3" id="KW-1185">Reference proteome</keyword>
<feature type="domain" description="DUF7343" evidence="1">
    <location>
        <begin position="15"/>
        <end position="71"/>
    </location>
</feature>
<gene>
    <name evidence="2" type="ORF">AKJ36_02225</name>
</gene>
<evidence type="ECO:0000259" key="1">
    <source>
        <dbReference type="Pfam" id="PF24034"/>
    </source>
</evidence>
<dbReference type="EMBL" id="LHXQ01000028">
    <property type="protein sequence ID" value="KXA94800.1"/>
    <property type="molecule type" value="Genomic_DNA"/>
</dbReference>
<dbReference type="InterPro" id="IPR036388">
    <property type="entry name" value="WH-like_DNA-bd_sf"/>
</dbReference>
<sequence length="78" mass="9365">MKERAIRTAIMTMSDDEQKVLREIMQHKEIRQDDLRKELDFSKSKLSALLNNLEDKNAIKKSRYKRTNLLKPTEQFQQ</sequence>
<evidence type="ECO:0000313" key="2">
    <source>
        <dbReference type="EMBL" id="KXA94800.1"/>
    </source>
</evidence>
<dbReference type="SUPFAM" id="SSF46785">
    <property type="entry name" value="Winged helix' DNA-binding domain"/>
    <property type="match status" value="1"/>
</dbReference>
<dbReference type="AlphaFoldDB" id="A0A133UKZ8"/>
<reference evidence="2 3" key="1">
    <citation type="journal article" date="2016" name="Sci. Rep.">
        <title>Metabolic traits of an uncultured archaeal lineage -MSBL1- from brine pools of the Red Sea.</title>
        <authorList>
            <person name="Mwirichia R."/>
            <person name="Alam I."/>
            <person name="Rashid M."/>
            <person name="Vinu M."/>
            <person name="Ba-Alawi W."/>
            <person name="Anthony Kamau A."/>
            <person name="Kamanda Ngugi D."/>
            <person name="Goker M."/>
            <person name="Klenk H.P."/>
            <person name="Bajic V."/>
            <person name="Stingl U."/>
        </authorList>
    </citation>
    <scope>NUCLEOTIDE SEQUENCE [LARGE SCALE GENOMIC DNA]</scope>
    <source>
        <strain evidence="2">SCGC-AAA259I07</strain>
    </source>
</reference>
<name>A0A133UKZ8_9EURY</name>